<keyword evidence="1" id="KW-0472">Membrane</keyword>
<keyword evidence="3" id="KW-1185">Reference proteome</keyword>
<dbReference type="AlphaFoldDB" id="A0A1M4Z3F3"/>
<keyword evidence="1" id="KW-1133">Transmembrane helix</keyword>
<dbReference type="STRING" id="1533.SAMN05443638_13616"/>
<dbReference type="Proteomes" id="UP000184035">
    <property type="component" value="Unassembled WGS sequence"/>
</dbReference>
<dbReference type="Pfam" id="PF07314">
    <property type="entry name" value="Lit"/>
    <property type="match status" value="1"/>
</dbReference>
<dbReference type="NCBIfam" id="TIGR01906">
    <property type="entry name" value="integ_TIGR01906"/>
    <property type="match status" value="1"/>
</dbReference>
<feature type="transmembrane region" description="Helical" evidence="1">
    <location>
        <begin position="103"/>
        <end position="124"/>
    </location>
</feature>
<reference evidence="2 3" key="1">
    <citation type="submission" date="2016-11" db="EMBL/GenBank/DDBJ databases">
        <authorList>
            <person name="Jaros S."/>
            <person name="Januszkiewicz K."/>
            <person name="Wedrychowicz H."/>
        </authorList>
    </citation>
    <scope>NUCLEOTIDE SEQUENCE [LARGE SCALE GENOMIC DNA]</scope>
    <source>
        <strain evidence="2 3">DSM 2631</strain>
    </source>
</reference>
<dbReference type="InterPro" id="IPR010178">
    <property type="entry name" value="Lit"/>
</dbReference>
<dbReference type="EMBL" id="FQVM01000036">
    <property type="protein sequence ID" value="SHF12579.1"/>
    <property type="molecule type" value="Genomic_DNA"/>
</dbReference>
<evidence type="ECO:0000313" key="2">
    <source>
        <dbReference type="EMBL" id="SHF12579.1"/>
    </source>
</evidence>
<evidence type="ECO:0000313" key="3">
    <source>
        <dbReference type="Proteomes" id="UP000184035"/>
    </source>
</evidence>
<name>A0A1M4Z3F3_9CLOT</name>
<dbReference type="OrthoDB" id="9813051at2"/>
<organism evidence="2 3">
    <name type="scientific">Clostridium fallax</name>
    <dbReference type="NCBI Taxonomy" id="1533"/>
    <lineage>
        <taxon>Bacteria</taxon>
        <taxon>Bacillati</taxon>
        <taxon>Bacillota</taxon>
        <taxon>Clostridia</taxon>
        <taxon>Eubacteriales</taxon>
        <taxon>Clostridiaceae</taxon>
        <taxon>Clostridium</taxon>
    </lineage>
</organism>
<keyword evidence="1" id="KW-0812">Transmembrane</keyword>
<gene>
    <name evidence="2" type="ORF">SAMN05443638_13616</name>
</gene>
<sequence length="222" mass="26556">MKYFKIKYNFFLSFLYYAASSLLLFMLSLYSFIKFTLVFTPIYKISIKLFSLEKISNLNFNTILNEYNSLINYILFPQNKSLHFNNFSISNTGYYHFEEVKTLFNNISILIVTFSFILLIFIVLNELFFKFNSLKILNYTANTIFLLVFLLVISSAKFHSFFNFMHKIIFNNDYWLFDPKTDPIINVLPEEFFLINVLFILLLLLLEGIFLKFIYKKYSSKL</sequence>
<feature type="transmembrane region" description="Helical" evidence="1">
    <location>
        <begin position="12"/>
        <end position="33"/>
    </location>
</feature>
<proteinExistence type="predicted"/>
<feature type="transmembrane region" description="Helical" evidence="1">
    <location>
        <begin position="192"/>
        <end position="215"/>
    </location>
</feature>
<accession>A0A1M4Z3F3</accession>
<evidence type="ECO:0000256" key="1">
    <source>
        <dbReference type="SAM" id="Phobius"/>
    </source>
</evidence>
<feature type="transmembrane region" description="Helical" evidence="1">
    <location>
        <begin position="136"/>
        <end position="156"/>
    </location>
</feature>
<protein>
    <submittedName>
        <fullName evidence="2">Integral membrane protein TIGR01906</fullName>
    </submittedName>
</protein>